<protein>
    <recommendedName>
        <fullName evidence="1">DDE-1 domain-containing protein</fullName>
    </recommendedName>
</protein>
<proteinExistence type="predicted"/>
<dbReference type="InParanoid" id="G5AEN8"/>
<dbReference type="PANTHER" id="PTHR19303:SF57">
    <property type="entry name" value="HTH CENPB-TYPE DOMAIN-CONTAINING PROTEIN"/>
    <property type="match status" value="1"/>
</dbReference>
<dbReference type="GO" id="GO:0003677">
    <property type="term" value="F:DNA binding"/>
    <property type="evidence" value="ECO:0007669"/>
    <property type="project" value="TreeGrafter"/>
</dbReference>
<dbReference type="RefSeq" id="XP_009538539.1">
    <property type="nucleotide sequence ID" value="XM_009540244.1"/>
</dbReference>
<evidence type="ECO:0000313" key="3">
    <source>
        <dbReference type="Proteomes" id="UP000002640"/>
    </source>
</evidence>
<evidence type="ECO:0000313" key="2">
    <source>
        <dbReference type="EMBL" id="EGZ05678.1"/>
    </source>
</evidence>
<dbReference type="EMBL" id="JH159165">
    <property type="protein sequence ID" value="EGZ05678.1"/>
    <property type="molecule type" value="Genomic_DNA"/>
</dbReference>
<dbReference type="AlphaFoldDB" id="G5AEN8"/>
<organism evidence="2 3">
    <name type="scientific">Phytophthora sojae (strain P6497)</name>
    <name type="common">Soybean stem and root rot agent</name>
    <name type="synonym">Phytophthora megasperma f. sp. glycines</name>
    <dbReference type="NCBI Taxonomy" id="1094619"/>
    <lineage>
        <taxon>Eukaryota</taxon>
        <taxon>Sar</taxon>
        <taxon>Stramenopiles</taxon>
        <taxon>Oomycota</taxon>
        <taxon>Peronosporomycetes</taxon>
        <taxon>Peronosporales</taxon>
        <taxon>Peronosporaceae</taxon>
        <taxon>Phytophthora</taxon>
    </lineage>
</organism>
<dbReference type="GeneID" id="20661762"/>
<dbReference type="STRING" id="1094619.G5AEN8"/>
<dbReference type="KEGG" id="psoj:PHYSODRAFT_532588"/>
<dbReference type="Pfam" id="PF03184">
    <property type="entry name" value="DDE_1"/>
    <property type="match status" value="1"/>
</dbReference>
<dbReference type="OMA" id="NENGWWN"/>
<dbReference type="InterPro" id="IPR004875">
    <property type="entry name" value="DDE_SF_endonuclease_dom"/>
</dbReference>
<gene>
    <name evidence="2" type="ORF">PHYSODRAFT_532588</name>
</gene>
<dbReference type="Proteomes" id="UP000002640">
    <property type="component" value="Unassembled WGS sequence"/>
</dbReference>
<evidence type="ECO:0000259" key="1">
    <source>
        <dbReference type="Pfam" id="PF03184"/>
    </source>
</evidence>
<reference evidence="2 3" key="1">
    <citation type="journal article" date="2006" name="Science">
        <title>Phytophthora genome sequences uncover evolutionary origins and mechanisms of pathogenesis.</title>
        <authorList>
            <person name="Tyler B.M."/>
            <person name="Tripathy S."/>
            <person name="Zhang X."/>
            <person name="Dehal P."/>
            <person name="Jiang R.H."/>
            <person name="Aerts A."/>
            <person name="Arredondo F.D."/>
            <person name="Baxter L."/>
            <person name="Bensasson D."/>
            <person name="Beynon J.L."/>
            <person name="Chapman J."/>
            <person name="Damasceno C.M."/>
            <person name="Dorrance A.E."/>
            <person name="Dou D."/>
            <person name="Dickerman A.W."/>
            <person name="Dubchak I.L."/>
            <person name="Garbelotto M."/>
            <person name="Gijzen M."/>
            <person name="Gordon S.G."/>
            <person name="Govers F."/>
            <person name="Grunwald N.J."/>
            <person name="Huang W."/>
            <person name="Ivors K.L."/>
            <person name="Jones R.W."/>
            <person name="Kamoun S."/>
            <person name="Krampis K."/>
            <person name="Lamour K.H."/>
            <person name="Lee M.K."/>
            <person name="McDonald W.H."/>
            <person name="Medina M."/>
            <person name="Meijer H.J."/>
            <person name="Nordberg E.K."/>
            <person name="Maclean D.J."/>
            <person name="Ospina-Giraldo M.D."/>
            <person name="Morris P.F."/>
            <person name="Phuntumart V."/>
            <person name="Putnam N.H."/>
            <person name="Rash S."/>
            <person name="Rose J.K."/>
            <person name="Sakihama Y."/>
            <person name="Salamov A.A."/>
            <person name="Savidor A."/>
            <person name="Scheuring C.F."/>
            <person name="Smith B.M."/>
            <person name="Sobral B.W."/>
            <person name="Terry A."/>
            <person name="Torto-Alalibo T.A."/>
            <person name="Win J."/>
            <person name="Xu Z."/>
            <person name="Zhang H."/>
            <person name="Grigoriev I.V."/>
            <person name="Rokhsar D.S."/>
            <person name="Boore J.L."/>
        </authorList>
    </citation>
    <scope>NUCLEOTIDE SEQUENCE [LARGE SCALE GENOMIC DNA]</scope>
    <source>
        <strain evidence="2 3">P6497</strain>
    </source>
</reference>
<accession>G5AEN8</accession>
<dbReference type="GO" id="GO:0005634">
    <property type="term" value="C:nucleus"/>
    <property type="evidence" value="ECO:0007669"/>
    <property type="project" value="TreeGrafter"/>
</dbReference>
<dbReference type="SMR" id="G5AEN8"/>
<dbReference type="PANTHER" id="PTHR19303">
    <property type="entry name" value="TRANSPOSON"/>
    <property type="match status" value="1"/>
</dbReference>
<name>G5AEN8_PHYSP</name>
<keyword evidence="3" id="KW-1185">Reference proteome</keyword>
<dbReference type="InterPro" id="IPR050863">
    <property type="entry name" value="CenT-Element_Derived"/>
</dbReference>
<feature type="domain" description="DDE-1" evidence="1">
    <location>
        <begin position="106"/>
        <end position="303"/>
    </location>
</feature>
<feature type="non-terminal residue" evidence="2">
    <location>
        <position position="1"/>
    </location>
</feature>
<sequence>RGSSKRVHLKARSVGVGTILSESVELEIVAWINSLRQEGVPVSPRMLTFQAQRIAMARQLGIKRIYNADQTVCMYEAALFEYLPMKKIINARSAKTVWAKCAGYSKERATVMLLGDSNGVKHTPFVVFKMKPSKNKETVETNNEKRCGFGVRTWPEIKRIKEETGLQIYTNENGWWNTDLSIRFLKFHFCNRSFSEEPILLLWDDFSGHWTSEVLLYAASIKVVLIKVPPNATAVCQPTDAPWNFPFKWGLRKLWLDDMQAQLNQPRPEGEKFKLEPPGRAGMCRWVRRSWNGLNTDTIANGYKKCSLQLSDECLAAASLVDELQQLSLAGPVVDADQDVDHIIEEAVV</sequence>